<name>A0AAN9JB97_CLITE</name>
<sequence>MHFASRVPDLLLLLPNAPPHASMGVYTPMLSSNFMYPSPLGPGSDPPPQIFVSFGRVPFSPSQSLNQWFNPYPHDALILMSLRCKNLTRLKLCRYFDIMATGMADVSDDCNRLKKFQLHHACFV</sequence>
<evidence type="ECO:0000313" key="2">
    <source>
        <dbReference type="Proteomes" id="UP001359559"/>
    </source>
</evidence>
<dbReference type="Proteomes" id="UP001359559">
    <property type="component" value="Unassembled WGS sequence"/>
</dbReference>
<evidence type="ECO:0000313" key="1">
    <source>
        <dbReference type="EMBL" id="KAK7294976.1"/>
    </source>
</evidence>
<accession>A0AAN9JB97</accession>
<organism evidence="1 2">
    <name type="scientific">Clitoria ternatea</name>
    <name type="common">Butterfly pea</name>
    <dbReference type="NCBI Taxonomy" id="43366"/>
    <lineage>
        <taxon>Eukaryota</taxon>
        <taxon>Viridiplantae</taxon>
        <taxon>Streptophyta</taxon>
        <taxon>Embryophyta</taxon>
        <taxon>Tracheophyta</taxon>
        <taxon>Spermatophyta</taxon>
        <taxon>Magnoliopsida</taxon>
        <taxon>eudicotyledons</taxon>
        <taxon>Gunneridae</taxon>
        <taxon>Pentapetalae</taxon>
        <taxon>rosids</taxon>
        <taxon>fabids</taxon>
        <taxon>Fabales</taxon>
        <taxon>Fabaceae</taxon>
        <taxon>Papilionoideae</taxon>
        <taxon>50 kb inversion clade</taxon>
        <taxon>NPAAA clade</taxon>
        <taxon>indigoferoid/millettioid clade</taxon>
        <taxon>Phaseoleae</taxon>
        <taxon>Clitoria</taxon>
    </lineage>
</organism>
<comment type="caution">
    <text evidence="1">The sequence shown here is derived from an EMBL/GenBank/DDBJ whole genome shotgun (WGS) entry which is preliminary data.</text>
</comment>
<dbReference type="EMBL" id="JAYKXN010000004">
    <property type="protein sequence ID" value="KAK7294976.1"/>
    <property type="molecule type" value="Genomic_DNA"/>
</dbReference>
<gene>
    <name evidence="1" type="ORF">RJT34_17877</name>
</gene>
<dbReference type="AlphaFoldDB" id="A0AAN9JB97"/>
<protein>
    <submittedName>
        <fullName evidence="1">Uncharacterized protein</fullName>
    </submittedName>
</protein>
<keyword evidence="2" id="KW-1185">Reference proteome</keyword>
<proteinExistence type="predicted"/>
<reference evidence="1 2" key="1">
    <citation type="submission" date="2024-01" db="EMBL/GenBank/DDBJ databases">
        <title>The genomes of 5 underutilized Papilionoideae crops provide insights into root nodulation and disease resistance.</title>
        <authorList>
            <person name="Yuan L."/>
        </authorList>
    </citation>
    <scope>NUCLEOTIDE SEQUENCE [LARGE SCALE GENOMIC DNA]</scope>
    <source>
        <strain evidence="1">LY-2023</strain>
        <tissue evidence="1">Leaf</tissue>
    </source>
</reference>